<dbReference type="InterPro" id="IPR044522">
    <property type="entry name" value="TSO1-like"/>
</dbReference>
<proteinExistence type="inferred from homology"/>
<reference evidence="6 7" key="1">
    <citation type="journal article" date="2015" name="Genome Biol. Evol.">
        <title>Comparative Genomics of a Bacterivorous Green Alga Reveals Evolutionary Causalities and Consequences of Phago-Mixotrophic Mode of Nutrition.</title>
        <authorList>
            <person name="Burns J.A."/>
            <person name="Paasch A."/>
            <person name="Narechania A."/>
            <person name="Kim E."/>
        </authorList>
    </citation>
    <scope>NUCLEOTIDE SEQUENCE [LARGE SCALE GENOMIC DNA]</scope>
    <source>
        <strain evidence="6 7">PLY_AMNH</strain>
    </source>
</reference>
<dbReference type="GO" id="GO:0005634">
    <property type="term" value="C:nucleus"/>
    <property type="evidence" value="ECO:0007669"/>
    <property type="project" value="UniProtKB-SubCell"/>
</dbReference>
<evidence type="ECO:0000259" key="5">
    <source>
        <dbReference type="PROSITE" id="PS51634"/>
    </source>
</evidence>
<dbReference type="PROSITE" id="PS51634">
    <property type="entry name" value="CRC"/>
    <property type="match status" value="1"/>
</dbReference>
<dbReference type="EMBL" id="LGRX02000953">
    <property type="protein sequence ID" value="KAK3287222.1"/>
    <property type="molecule type" value="Genomic_DNA"/>
</dbReference>
<evidence type="ECO:0000256" key="1">
    <source>
        <dbReference type="ARBA" id="ARBA00004123"/>
    </source>
</evidence>
<feature type="compositionally biased region" description="Basic and acidic residues" evidence="4">
    <location>
        <begin position="16"/>
        <end position="33"/>
    </location>
</feature>
<feature type="region of interest" description="Disordered" evidence="4">
    <location>
        <begin position="481"/>
        <end position="563"/>
    </location>
</feature>
<dbReference type="InterPro" id="IPR005172">
    <property type="entry name" value="CRC"/>
</dbReference>
<comment type="subcellular location">
    <subcellularLocation>
        <location evidence="1">Nucleus</location>
    </subcellularLocation>
</comment>
<feature type="compositionally biased region" description="Polar residues" evidence="4">
    <location>
        <begin position="184"/>
        <end position="199"/>
    </location>
</feature>
<dbReference type="GO" id="GO:0003700">
    <property type="term" value="F:DNA-binding transcription factor activity"/>
    <property type="evidence" value="ECO:0007669"/>
    <property type="project" value="InterPro"/>
</dbReference>
<comment type="caution">
    <text evidence="6">The sequence shown here is derived from an EMBL/GenBank/DDBJ whole genome shotgun (WGS) entry which is preliminary data.</text>
</comment>
<comment type="similarity">
    <text evidence="2">Belongs to the lin-54 family.</text>
</comment>
<dbReference type="InterPro" id="IPR033467">
    <property type="entry name" value="Tesmin/TSO1-like_CXC"/>
</dbReference>
<dbReference type="AlphaFoldDB" id="A0AAE0LJ94"/>
<dbReference type="PANTHER" id="PTHR46159">
    <property type="entry name" value="PROTEIN TESMIN/TSO1-LIKE CXC 2"/>
    <property type="match status" value="1"/>
</dbReference>
<feature type="compositionally biased region" description="Polar residues" evidence="4">
    <location>
        <begin position="485"/>
        <end position="501"/>
    </location>
</feature>
<name>A0AAE0LJ94_9CHLO</name>
<evidence type="ECO:0000256" key="4">
    <source>
        <dbReference type="SAM" id="MobiDB-lite"/>
    </source>
</evidence>
<feature type="region of interest" description="Disordered" evidence="4">
    <location>
        <begin position="134"/>
        <end position="201"/>
    </location>
</feature>
<feature type="compositionally biased region" description="Acidic residues" evidence="4">
    <location>
        <begin position="244"/>
        <end position="254"/>
    </location>
</feature>
<feature type="region of interest" description="Disordered" evidence="4">
    <location>
        <begin position="412"/>
        <end position="434"/>
    </location>
</feature>
<feature type="region of interest" description="Disordered" evidence="4">
    <location>
        <begin position="1"/>
        <end position="37"/>
    </location>
</feature>
<sequence>METAKSPPDVQMSHVDSFRSPERPQRAKSEHVPQDSPFLSFANTLSPITPSKTIHVQTYNELCPRLSPPPPNFAPSGGPEKWLRLENVRKDPRFQIVYGKDRSQVLPQTKESICPLSLDPLRSPVLQKVKSNTTLISSAERVKPPLDANSTVEPSPAPPAKRPAEDPPAGSPAQATKVTEDNAPRSSNTQLPSSNTAESKTLAPACPSVAVAAVDIPAESADAKPSPCQPDAENREDVSVFHDNEDEDDLEDAAMDGPSKDGQNVRRRCLNFSNSQLTQRRKASLAANTSSTAEKNVLEEALSSTPKGAQRTRRDSNIGADTPSPATVAEQSATPRASPFVDVDAVPSQTPGTPTLRRCNCKKSKCLKLYCECFAAGAFCESCPCQNCLNTATNSQAVTVVRQQIELRNPGAFTPKIVGNPTPSTKGSVEVAGDGSNGRHKKGCHCKRSFCLKKYCECFQAGVFCGNNCKCVGCQNKELDGDASSPENTISDINLKENSPSIAPKNEMPPPPLSCQLSQQDTELKKKNEVTSQDESHPMPVGELVSQTLSEGKENAVFEGAGE</sequence>
<evidence type="ECO:0000313" key="7">
    <source>
        <dbReference type="Proteomes" id="UP001190700"/>
    </source>
</evidence>
<feature type="region of interest" description="Disordered" evidence="4">
    <location>
        <begin position="217"/>
        <end position="266"/>
    </location>
</feature>
<evidence type="ECO:0000256" key="3">
    <source>
        <dbReference type="ARBA" id="ARBA00023242"/>
    </source>
</evidence>
<gene>
    <name evidence="6" type="ORF">CYMTET_5258</name>
</gene>
<dbReference type="Pfam" id="PF03638">
    <property type="entry name" value="TCR"/>
    <property type="match status" value="2"/>
</dbReference>
<dbReference type="PANTHER" id="PTHR46159:SF6">
    <property type="entry name" value="OS12G0605300 PROTEIN"/>
    <property type="match status" value="1"/>
</dbReference>
<organism evidence="6 7">
    <name type="scientific">Cymbomonas tetramitiformis</name>
    <dbReference type="NCBI Taxonomy" id="36881"/>
    <lineage>
        <taxon>Eukaryota</taxon>
        <taxon>Viridiplantae</taxon>
        <taxon>Chlorophyta</taxon>
        <taxon>Pyramimonadophyceae</taxon>
        <taxon>Pyramimonadales</taxon>
        <taxon>Pyramimonadaceae</taxon>
        <taxon>Cymbomonas</taxon>
    </lineage>
</organism>
<keyword evidence="3" id="KW-0539">Nucleus</keyword>
<feature type="compositionally biased region" description="Basic and acidic residues" evidence="4">
    <location>
        <begin position="522"/>
        <end position="537"/>
    </location>
</feature>
<feature type="region of interest" description="Disordered" evidence="4">
    <location>
        <begin position="101"/>
        <end position="121"/>
    </location>
</feature>
<feature type="compositionally biased region" description="Basic and acidic residues" evidence="4">
    <location>
        <begin position="232"/>
        <end position="243"/>
    </location>
</feature>
<evidence type="ECO:0000256" key="2">
    <source>
        <dbReference type="ARBA" id="ARBA00007267"/>
    </source>
</evidence>
<evidence type="ECO:0000313" key="6">
    <source>
        <dbReference type="EMBL" id="KAK3287222.1"/>
    </source>
</evidence>
<keyword evidence="7" id="KW-1185">Reference proteome</keyword>
<accession>A0AAE0LJ94</accession>
<feature type="region of interest" description="Disordered" evidence="4">
    <location>
        <begin position="280"/>
        <end position="349"/>
    </location>
</feature>
<protein>
    <recommendedName>
        <fullName evidence="5">CRC domain-containing protein</fullName>
    </recommendedName>
</protein>
<dbReference type="SMART" id="SM01114">
    <property type="entry name" value="CXC"/>
    <property type="match status" value="2"/>
</dbReference>
<dbReference type="Proteomes" id="UP001190700">
    <property type="component" value="Unassembled WGS sequence"/>
</dbReference>
<feature type="domain" description="CRC" evidence="5">
    <location>
        <begin position="355"/>
        <end position="479"/>
    </location>
</feature>